<dbReference type="EMBL" id="JAXHOZ010000091">
    <property type="protein sequence ID" value="MDY4380344.1"/>
    <property type="molecule type" value="Genomic_DNA"/>
</dbReference>
<protein>
    <submittedName>
        <fullName evidence="1">DUF3383 family protein</fullName>
    </submittedName>
</protein>
<dbReference type="RefSeq" id="WP_320715207.1">
    <property type="nucleotide sequence ID" value="NZ_JAXHOZ010000091.1"/>
</dbReference>
<reference evidence="1" key="1">
    <citation type="submission" date="2023-11" db="EMBL/GenBank/DDBJ databases">
        <title>Comparative genomics revealed phylogeny of phytopathogenic Pectobacterium aroidearum based on whole-genome sequencing and function of putative horizontal acquire islands in P. aroidearum PccS1.</title>
        <authorList>
            <person name="Fan J."/>
            <person name="Yang L."/>
        </authorList>
    </citation>
    <scope>NUCLEOTIDE SEQUENCE</scope>
    <source>
        <strain evidence="1">NJAU140</strain>
    </source>
</reference>
<dbReference type="Proteomes" id="UP001269968">
    <property type="component" value="Unassembled WGS sequence"/>
</dbReference>
<name>A0AAW9HIT6_9GAMM</name>
<comment type="caution">
    <text evidence="1">The sequence shown here is derived from an EMBL/GenBank/DDBJ whole genome shotgun (WGS) entry which is preliminary data.</text>
</comment>
<evidence type="ECO:0000313" key="2">
    <source>
        <dbReference type="Proteomes" id="UP001269968"/>
    </source>
</evidence>
<proteinExistence type="predicted"/>
<gene>
    <name evidence="1" type="ORF">SOV92_21490</name>
</gene>
<dbReference type="AlphaFoldDB" id="A0AAW9HIT6"/>
<accession>A0AAW9HIT6</accession>
<dbReference type="InterPro" id="IPR021808">
    <property type="entry name" value="DUF3383"/>
</dbReference>
<sequence>MAIDIGHYVKITSGVGGGNNVRARDLILRIFTPNILVSPDSIMEFTNSDSVGAYFGTSSEEYRRAVKYFNYISPLIVQPSKLSFARDQNATNAPLTLGAKAVYQIANLQQASGVVSGSVNGVAFTTGSVNLSSVATLAAAATAVQTALRAVADVTVLAASTVTYDATQSRFIVTGGTAEAVAITFDAGAVSDALGLSNGDVIRGVAATLTESESADAAADISNNYGTFLFTRDLELNDLVTLAEVNAEKNVMYMLLARTTENTAASISAALLSIASVSLTLVSAANSDYDDQIPGTLMAATNYSVRNGVINYMYKQLPGVSPKVTTTQKATQFDALRVNYYGRTQTAGQVIDFFQRGVLMGSATAPVDMNVHANEQWLKDQCAIAILTLQLSLGRIPANISGRSQILTTLQTPIDTALFNGVISVGKTLNTTQKLYITQMTGDDTAWHQVQNIGYWLDAVMSQVETQDGRVEWQCVYSLIYSKDDSIRRVLGTHVLI</sequence>
<organism evidence="1 2">
    <name type="scientific">Pectobacterium brasiliense</name>
    <dbReference type="NCBI Taxonomy" id="180957"/>
    <lineage>
        <taxon>Bacteria</taxon>
        <taxon>Pseudomonadati</taxon>
        <taxon>Pseudomonadota</taxon>
        <taxon>Gammaproteobacteria</taxon>
        <taxon>Enterobacterales</taxon>
        <taxon>Pectobacteriaceae</taxon>
        <taxon>Pectobacterium</taxon>
    </lineage>
</organism>
<dbReference type="Pfam" id="PF11863">
    <property type="entry name" value="DUF3383"/>
    <property type="match status" value="1"/>
</dbReference>
<evidence type="ECO:0000313" key="1">
    <source>
        <dbReference type="EMBL" id="MDY4380344.1"/>
    </source>
</evidence>